<proteinExistence type="predicted"/>
<dbReference type="EMBL" id="KQ257454">
    <property type="protein sequence ID" value="KND01401.1"/>
    <property type="molecule type" value="Genomic_DNA"/>
</dbReference>
<protein>
    <submittedName>
        <fullName evidence="2">Uncharacterized protein</fullName>
    </submittedName>
</protein>
<dbReference type="RefSeq" id="XP_016609440.1">
    <property type="nucleotide sequence ID" value="XM_016751484.1"/>
</dbReference>
<feature type="signal peptide" evidence="1">
    <location>
        <begin position="1"/>
        <end position="23"/>
    </location>
</feature>
<accession>A0A0L0HIW3</accession>
<dbReference type="GeneID" id="27686743"/>
<keyword evidence="1" id="KW-0732">Signal</keyword>
<dbReference type="OrthoDB" id="2139412at2759"/>
<dbReference type="STRING" id="645134.A0A0L0HIW3"/>
<evidence type="ECO:0000313" key="3">
    <source>
        <dbReference type="Proteomes" id="UP000053201"/>
    </source>
</evidence>
<gene>
    <name evidence="2" type="ORF">SPPG_03211</name>
</gene>
<reference evidence="2 3" key="1">
    <citation type="submission" date="2009-08" db="EMBL/GenBank/DDBJ databases">
        <title>The Genome Sequence of Spizellomyces punctatus strain DAOM BR117.</title>
        <authorList>
            <consortium name="The Broad Institute Genome Sequencing Platform"/>
            <person name="Russ C."/>
            <person name="Cuomo C."/>
            <person name="Shea T."/>
            <person name="Young S.K."/>
            <person name="Zeng Q."/>
            <person name="Koehrsen M."/>
            <person name="Haas B."/>
            <person name="Borodovsky M."/>
            <person name="Guigo R."/>
            <person name="Alvarado L."/>
            <person name="Berlin A."/>
            <person name="Bochicchio J."/>
            <person name="Borenstein D."/>
            <person name="Chapman S."/>
            <person name="Chen Z."/>
            <person name="Engels R."/>
            <person name="Freedman E."/>
            <person name="Gellesch M."/>
            <person name="Goldberg J."/>
            <person name="Griggs A."/>
            <person name="Gujja S."/>
            <person name="Heiman D."/>
            <person name="Hepburn T."/>
            <person name="Howarth C."/>
            <person name="Jen D."/>
            <person name="Larson L."/>
            <person name="Lewis B."/>
            <person name="Mehta T."/>
            <person name="Park D."/>
            <person name="Pearson M."/>
            <person name="Roberts A."/>
            <person name="Saif S."/>
            <person name="Shenoy N."/>
            <person name="Sisk P."/>
            <person name="Stolte C."/>
            <person name="Sykes S."/>
            <person name="Thomson T."/>
            <person name="Walk T."/>
            <person name="White J."/>
            <person name="Yandava C."/>
            <person name="Burger G."/>
            <person name="Gray M.W."/>
            <person name="Holland P.W.H."/>
            <person name="King N."/>
            <person name="Lang F.B.F."/>
            <person name="Roger A.J."/>
            <person name="Ruiz-Trillo I."/>
            <person name="Lander E."/>
            <person name="Nusbaum C."/>
        </authorList>
    </citation>
    <scope>NUCLEOTIDE SEQUENCE [LARGE SCALE GENOMIC DNA]</scope>
    <source>
        <strain evidence="2 3">DAOM BR117</strain>
    </source>
</reference>
<dbReference type="VEuPathDB" id="FungiDB:SPPG_03211"/>
<evidence type="ECO:0000256" key="1">
    <source>
        <dbReference type="SAM" id="SignalP"/>
    </source>
</evidence>
<feature type="chain" id="PRO_5005540126" evidence="1">
    <location>
        <begin position="24"/>
        <end position="238"/>
    </location>
</feature>
<dbReference type="Proteomes" id="UP000053201">
    <property type="component" value="Unassembled WGS sequence"/>
</dbReference>
<organism evidence="2 3">
    <name type="scientific">Spizellomyces punctatus (strain DAOM BR117)</name>
    <dbReference type="NCBI Taxonomy" id="645134"/>
    <lineage>
        <taxon>Eukaryota</taxon>
        <taxon>Fungi</taxon>
        <taxon>Fungi incertae sedis</taxon>
        <taxon>Chytridiomycota</taxon>
        <taxon>Chytridiomycota incertae sedis</taxon>
        <taxon>Chytridiomycetes</taxon>
        <taxon>Spizellomycetales</taxon>
        <taxon>Spizellomycetaceae</taxon>
        <taxon>Spizellomyces</taxon>
    </lineage>
</organism>
<dbReference type="AlphaFoldDB" id="A0A0L0HIW3"/>
<keyword evidence="3" id="KW-1185">Reference proteome</keyword>
<name>A0A0L0HIW3_SPIPD</name>
<evidence type="ECO:0000313" key="2">
    <source>
        <dbReference type="EMBL" id="KND01401.1"/>
    </source>
</evidence>
<sequence length="238" mass="24264">MRLRIPIPVGFLFLAALYPLAAAQGVLIAAAGYLIPEAAFASFAAQIQQAYQQIATPDAYVTKAVDDVISTAGHGPVDTAAVTYLVQQLNTVIPQDPSYTPLRDATNQLSAAVFAAEHSQPLPIPGSVTTVTFVPRPTGSPIVSTAPSPSSSGIASGTYSPIRGPITSTVSVTTSVTVQPTVAPTAAPSPIGGDGSGTFPPPFQPAGRSDSAAMMNSITDAGWSMMATMLSVFLAAAF</sequence>
<dbReference type="InParanoid" id="A0A0L0HIW3"/>